<reference evidence="2" key="1">
    <citation type="submission" date="2018-11" db="EMBL/GenBank/DDBJ databases">
        <authorList>
            <consortium name="Pathogen Informatics"/>
        </authorList>
    </citation>
    <scope>NUCLEOTIDE SEQUENCE</scope>
</reference>
<dbReference type="Proteomes" id="UP000784294">
    <property type="component" value="Unassembled WGS sequence"/>
</dbReference>
<protein>
    <submittedName>
        <fullName evidence="2">Uncharacterized protein</fullName>
    </submittedName>
</protein>
<name>A0A3S5BR52_9PLAT</name>
<evidence type="ECO:0000313" key="2">
    <source>
        <dbReference type="EMBL" id="VEL35712.1"/>
    </source>
</evidence>
<evidence type="ECO:0000256" key="1">
    <source>
        <dbReference type="SAM" id="MobiDB-lite"/>
    </source>
</evidence>
<feature type="region of interest" description="Disordered" evidence="1">
    <location>
        <begin position="121"/>
        <end position="166"/>
    </location>
</feature>
<feature type="compositionally biased region" description="Polar residues" evidence="1">
    <location>
        <begin position="127"/>
        <end position="143"/>
    </location>
</feature>
<keyword evidence="3" id="KW-1185">Reference proteome</keyword>
<organism evidence="2 3">
    <name type="scientific">Protopolystoma xenopodis</name>
    <dbReference type="NCBI Taxonomy" id="117903"/>
    <lineage>
        <taxon>Eukaryota</taxon>
        <taxon>Metazoa</taxon>
        <taxon>Spiralia</taxon>
        <taxon>Lophotrochozoa</taxon>
        <taxon>Platyhelminthes</taxon>
        <taxon>Monogenea</taxon>
        <taxon>Polyopisthocotylea</taxon>
        <taxon>Polystomatidea</taxon>
        <taxon>Polystomatidae</taxon>
        <taxon>Protopolystoma</taxon>
    </lineage>
</organism>
<gene>
    <name evidence="2" type="ORF">PXEA_LOCUS29152</name>
</gene>
<dbReference type="EMBL" id="CAAALY010250461">
    <property type="protein sequence ID" value="VEL35712.1"/>
    <property type="molecule type" value="Genomic_DNA"/>
</dbReference>
<dbReference type="AlphaFoldDB" id="A0A3S5BR52"/>
<sequence>MVKVVGLLAHFPPAQKMPSTLHRTGPEAARIAKTAVSWSRLPHSLDATVCSSGLSVDPTLYQAHTLPPTGAETRLMSGRIVPTRVAGIVSDSDSQIPIYTSLLPKWYSTGRNMESHLVVLPPRGETDSTTAEQADNTTLSSVGKTDKLERLSHPPPEPEHSVSRCPWIPEAGSATFTLGRHTPSRQLVPATQADQTQKAQNAVYQTLQTGLVSMAPTLVDLPDGKT</sequence>
<proteinExistence type="predicted"/>
<accession>A0A3S5BR52</accession>
<comment type="caution">
    <text evidence="2">The sequence shown here is derived from an EMBL/GenBank/DDBJ whole genome shotgun (WGS) entry which is preliminary data.</text>
</comment>
<feature type="compositionally biased region" description="Basic and acidic residues" evidence="1">
    <location>
        <begin position="144"/>
        <end position="162"/>
    </location>
</feature>
<evidence type="ECO:0000313" key="3">
    <source>
        <dbReference type="Proteomes" id="UP000784294"/>
    </source>
</evidence>